<organism evidence="2 3">
    <name type="scientific">Tsukamurella paurometabola</name>
    <name type="common">Corynebacterium paurometabolum</name>
    <dbReference type="NCBI Taxonomy" id="2061"/>
    <lineage>
        <taxon>Bacteria</taxon>
        <taxon>Bacillati</taxon>
        <taxon>Actinomycetota</taxon>
        <taxon>Actinomycetes</taxon>
        <taxon>Mycobacteriales</taxon>
        <taxon>Tsukamurellaceae</taxon>
        <taxon>Tsukamurella</taxon>
    </lineage>
</organism>
<sequence length="228" mass="24426">MSTTTEQRKTVMQQAVRLARLIAERDLEQQVLDTVAAGLESNIAVAEGTQTPEQIETDLSTELTALFGSTGADRPGWLRRMHAEVARRHLETLDLRGQIELLDKIQWSNIGTPTTYAPARALSAPLLDDPDAGATHGPLTGTDAPDGDSAAFDGGVEVIEAELVEAVEPSPEVVGQITPSVTRYRMPEGHSYVDGRGAGFMGTLGRPRGSGTIEIVSSSEHLTDQRGR</sequence>
<evidence type="ECO:0000256" key="1">
    <source>
        <dbReference type="SAM" id="MobiDB-lite"/>
    </source>
</evidence>
<evidence type="ECO:0000313" key="3">
    <source>
        <dbReference type="Proteomes" id="UP000271626"/>
    </source>
</evidence>
<evidence type="ECO:0000313" key="2">
    <source>
        <dbReference type="EMBL" id="VDR41180.1"/>
    </source>
</evidence>
<dbReference type="AlphaFoldDB" id="A0A3P8MCY9"/>
<dbReference type="Proteomes" id="UP000271626">
    <property type="component" value="Chromosome"/>
</dbReference>
<dbReference type="EMBL" id="LR131273">
    <property type="protein sequence ID" value="VDR41180.1"/>
    <property type="molecule type" value="Genomic_DNA"/>
</dbReference>
<gene>
    <name evidence="2" type="ORF">NCTC10741_04350</name>
</gene>
<reference evidence="2 3" key="1">
    <citation type="submission" date="2018-12" db="EMBL/GenBank/DDBJ databases">
        <authorList>
            <consortium name="Pathogen Informatics"/>
        </authorList>
    </citation>
    <scope>NUCLEOTIDE SEQUENCE [LARGE SCALE GENOMIC DNA]</scope>
    <source>
        <strain evidence="2 3">NCTC10741</strain>
    </source>
</reference>
<proteinExistence type="predicted"/>
<protein>
    <submittedName>
        <fullName evidence="2">Uncharacterized protein</fullName>
    </submittedName>
</protein>
<name>A0A3P8MCY9_TSUPA</name>
<dbReference type="RefSeq" id="WP_126198305.1">
    <property type="nucleotide sequence ID" value="NZ_CP085954.1"/>
</dbReference>
<accession>A0A3P8MCY9</accession>
<feature type="region of interest" description="Disordered" evidence="1">
    <location>
        <begin position="127"/>
        <end position="150"/>
    </location>
</feature>